<dbReference type="AlphaFoldDB" id="A0AAV5SUL7"/>
<keyword evidence="1" id="KW-0812">Transmembrane</keyword>
<evidence type="ECO:0000256" key="1">
    <source>
        <dbReference type="SAM" id="Phobius"/>
    </source>
</evidence>
<keyword evidence="1" id="KW-0472">Membrane</keyword>
<sequence>VYFFVLVKWWRRKIESHASTYRIGITVMCVSAIVQALLQCFTITIHQIHNNVYTLVLLAPIGWMNEGARQACTAATQTMIFLIWEWIPASCILQYLALCR</sequence>
<keyword evidence="1" id="KW-1133">Transmembrane helix</keyword>
<gene>
    <name evidence="2" type="ORF">PENTCL1PPCAC_8657</name>
</gene>
<dbReference type="Proteomes" id="UP001432027">
    <property type="component" value="Unassembled WGS sequence"/>
</dbReference>
<proteinExistence type="predicted"/>
<feature type="transmembrane region" description="Helical" evidence="1">
    <location>
        <begin position="21"/>
        <end position="38"/>
    </location>
</feature>
<name>A0AAV5SUL7_9BILA</name>
<feature type="non-terminal residue" evidence="2">
    <location>
        <position position="100"/>
    </location>
</feature>
<dbReference type="EMBL" id="BTSX01000002">
    <property type="protein sequence ID" value="GMS86482.1"/>
    <property type="molecule type" value="Genomic_DNA"/>
</dbReference>
<comment type="caution">
    <text evidence="2">The sequence shown here is derived from an EMBL/GenBank/DDBJ whole genome shotgun (WGS) entry which is preliminary data.</text>
</comment>
<reference evidence="2" key="1">
    <citation type="submission" date="2023-10" db="EMBL/GenBank/DDBJ databases">
        <title>Genome assembly of Pristionchus species.</title>
        <authorList>
            <person name="Yoshida K."/>
            <person name="Sommer R.J."/>
        </authorList>
    </citation>
    <scope>NUCLEOTIDE SEQUENCE</scope>
    <source>
        <strain evidence="2">RS0144</strain>
    </source>
</reference>
<evidence type="ECO:0000313" key="3">
    <source>
        <dbReference type="Proteomes" id="UP001432027"/>
    </source>
</evidence>
<feature type="non-terminal residue" evidence="2">
    <location>
        <position position="1"/>
    </location>
</feature>
<organism evidence="2 3">
    <name type="scientific">Pristionchus entomophagus</name>
    <dbReference type="NCBI Taxonomy" id="358040"/>
    <lineage>
        <taxon>Eukaryota</taxon>
        <taxon>Metazoa</taxon>
        <taxon>Ecdysozoa</taxon>
        <taxon>Nematoda</taxon>
        <taxon>Chromadorea</taxon>
        <taxon>Rhabditida</taxon>
        <taxon>Rhabditina</taxon>
        <taxon>Diplogasteromorpha</taxon>
        <taxon>Diplogasteroidea</taxon>
        <taxon>Neodiplogasteridae</taxon>
        <taxon>Pristionchus</taxon>
    </lineage>
</organism>
<evidence type="ECO:0000313" key="2">
    <source>
        <dbReference type="EMBL" id="GMS86482.1"/>
    </source>
</evidence>
<protein>
    <recommendedName>
        <fullName evidence="4">Serpentine receptor class gamma</fullName>
    </recommendedName>
</protein>
<evidence type="ECO:0008006" key="4">
    <source>
        <dbReference type="Google" id="ProtNLM"/>
    </source>
</evidence>
<accession>A0AAV5SUL7</accession>
<keyword evidence="3" id="KW-1185">Reference proteome</keyword>